<gene>
    <name evidence="6" type="ORF">MUN76_04275</name>
</gene>
<dbReference type="InterPro" id="IPR036388">
    <property type="entry name" value="WH-like_DNA-bd_sf"/>
</dbReference>
<proteinExistence type="inferred from homology"/>
<dbReference type="EMBL" id="CP095043">
    <property type="protein sequence ID" value="UOQ61192.1"/>
    <property type="molecule type" value="Genomic_DNA"/>
</dbReference>
<evidence type="ECO:0000256" key="3">
    <source>
        <dbReference type="ARBA" id="ARBA00023125"/>
    </source>
</evidence>
<organism evidence="6 7">
    <name type="scientific">Leucobacter rhizosphaerae</name>
    <dbReference type="NCBI Taxonomy" id="2932245"/>
    <lineage>
        <taxon>Bacteria</taxon>
        <taxon>Bacillati</taxon>
        <taxon>Actinomycetota</taxon>
        <taxon>Actinomycetes</taxon>
        <taxon>Micrococcales</taxon>
        <taxon>Microbacteriaceae</taxon>
        <taxon>Leucobacter</taxon>
    </lineage>
</organism>
<dbReference type="Gene3D" id="1.10.10.10">
    <property type="entry name" value="Winged helix-like DNA-binding domain superfamily/Winged helix DNA-binding domain"/>
    <property type="match status" value="1"/>
</dbReference>
<evidence type="ECO:0000259" key="5">
    <source>
        <dbReference type="PROSITE" id="PS50931"/>
    </source>
</evidence>
<accession>A0ABY4FY31</accession>
<keyword evidence="3" id="KW-0238">DNA-binding</keyword>
<keyword evidence="7" id="KW-1185">Reference proteome</keyword>
<keyword evidence="2" id="KW-0805">Transcription regulation</keyword>
<sequence length="321" mass="34002">MIDLRQLQALRAVHSEGSVTRAARLLGWSQPTVDYHLHNLDRLIGGSVLQRSTRGSTLTPVGHLVLERAHEILSLSDRTLRDARELTQMGQVRLRFGTFPTAAARLLPSIVAQVNDLGIDIDAVLEEVAPLVTHVNQRKLDAVLVYSVPGYDLPFRGDIIATEVLRDPLMLALPEGHPLASRSSIDIATLLTLHEEQWLLGATENDPMDSVVVDAFAAAGLTLNVAIRTDDFQVMLAMIAARMVIGLVAKLATGPTHPGVVLRPIEDPSFARSVLLAAPAAGGSGSAAVRGSAGATGGPGQPSTAVRQLAAAIRHAVGALE</sequence>
<evidence type="ECO:0000256" key="1">
    <source>
        <dbReference type="ARBA" id="ARBA00009437"/>
    </source>
</evidence>
<dbReference type="InterPro" id="IPR000847">
    <property type="entry name" value="LysR_HTH_N"/>
</dbReference>
<dbReference type="Pfam" id="PF00126">
    <property type="entry name" value="HTH_1"/>
    <property type="match status" value="1"/>
</dbReference>
<evidence type="ECO:0000313" key="6">
    <source>
        <dbReference type="EMBL" id="UOQ61192.1"/>
    </source>
</evidence>
<protein>
    <submittedName>
        <fullName evidence="6">LysR family transcriptional regulator</fullName>
    </submittedName>
</protein>
<dbReference type="PANTHER" id="PTHR30346">
    <property type="entry name" value="TRANSCRIPTIONAL DUAL REGULATOR HCAR-RELATED"/>
    <property type="match status" value="1"/>
</dbReference>
<dbReference type="SUPFAM" id="SSF46785">
    <property type="entry name" value="Winged helix' DNA-binding domain"/>
    <property type="match status" value="1"/>
</dbReference>
<dbReference type="RefSeq" id="WP_244687445.1">
    <property type="nucleotide sequence ID" value="NZ_CP095043.1"/>
</dbReference>
<evidence type="ECO:0000256" key="2">
    <source>
        <dbReference type="ARBA" id="ARBA00023015"/>
    </source>
</evidence>
<dbReference type="Pfam" id="PF03466">
    <property type="entry name" value="LysR_substrate"/>
    <property type="match status" value="1"/>
</dbReference>
<name>A0ABY4FY31_9MICO</name>
<dbReference type="InterPro" id="IPR036390">
    <property type="entry name" value="WH_DNA-bd_sf"/>
</dbReference>
<dbReference type="Proteomes" id="UP000831775">
    <property type="component" value="Chromosome"/>
</dbReference>
<comment type="similarity">
    <text evidence="1">Belongs to the LysR transcriptional regulatory family.</text>
</comment>
<dbReference type="SUPFAM" id="SSF53850">
    <property type="entry name" value="Periplasmic binding protein-like II"/>
    <property type="match status" value="1"/>
</dbReference>
<dbReference type="Gene3D" id="3.40.190.10">
    <property type="entry name" value="Periplasmic binding protein-like II"/>
    <property type="match status" value="2"/>
</dbReference>
<evidence type="ECO:0000313" key="7">
    <source>
        <dbReference type="Proteomes" id="UP000831775"/>
    </source>
</evidence>
<dbReference type="PROSITE" id="PS50931">
    <property type="entry name" value="HTH_LYSR"/>
    <property type="match status" value="1"/>
</dbReference>
<dbReference type="PANTHER" id="PTHR30346:SF29">
    <property type="entry name" value="LYSR SUBSTRATE-BINDING"/>
    <property type="match status" value="1"/>
</dbReference>
<feature type="domain" description="HTH lysR-type" evidence="5">
    <location>
        <begin position="2"/>
        <end position="59"/>
    </location>
</feature>
<evidence type="ECO:0000256" key="4">
    <source>
        <dbReference type="ARBA" id="ARBA00023163"/>
    </source>
</evidence>
<reference evidence="6 7" key="1">
    <citation type="submission" date="2022-04" db="EMBL/GenBank/DDBJ databases">
        <title>Leucobacter sp. isolated from rhizosphere of onion.</title>
        <authorList>
            <person name="Won M."/>
            <person name="Lee C.-M."/>
            <person name="Woen H.-Y."/>
            <person name="Kwon S.-W."/>
        </authorList>
    </citation>
    <scope>NUCLEOTIDE SEQUENCE [LARGE SCALE GENOMIC DNA]</scope>
    <source>
        <strain evidence="6 7">H25R-14</strain>
    </source>
</reference>
<dbReference type="InterPro" id="IPR005119">
    <property type="entry name" value="LysR_subst-bd"/>
</dbReference>
<keyword evidence="4" id="KW-0804">Transcription</keyword>